<reference evidence="9 10" key="1">
    <citation type="submission" date="2016-10" db="EMBL/GenBank/DDBJ databases">
        <authorList>
            <person name="de Groot N.N."/>
        </authorList>
    </citation>
    <scope>NUCLEOTIDE SEQUENCE [LARGE SCALE GENOMIC DNA]</scope>
    <source>
        <strain evidence="9 10">DSM 2872</strain>
    </source>
</reference>
<evidence type="ECO:0000313" key="10">
    <source>
        <dbReference type="Proteomes" id="UP000183469"/>
    </source>
</evidence>
<proteinExistence type="inferred from homology"/>
<protein>
    <recommendedName>
        <fullName evidence="2 7">Site-specific DNA-methyltransferase (adenine-specific)</fullName>
        <ecNumber evidence="2 7">2.1.1.72</ecNumber>
    </recommendedName>
</protein>
<evidence type="ECO:0000313" key="9">
    <source>
        <dbReference type="EMBL" id="SEA12177.1"/>
    </source>
</evidence>
<dbReference type="GO" id="GO:1904047">
    <property type="term" value="F:S-adenosyl-L-methionine binding"/>
    <property type="evidence" value="ECO:0007669"/>
    <property type="project" value="TreeGrafter"/>
</dbReference>
<dbReference type="Proteomes" id="UP000183469">
    <property type="component" value="Unassembled WGS sequence"/>
</dbReference>
<comment type="catalytic activity">
    <reaction evidence="6 7">
        <text>a 2'-deoxyadenosine in DNA + S-adenosyl-L-methionine = an N(6)-methyl-2'-deoxyadenosine in DNA + S-adenosyl-L-homocysteine + H(+)</text>
        <dbReference type="Rhea" id="RHEA:15197"/>
        <dbReference type="Rhea" id="RHEA-COMP:12418"/>
        <dbReference type="Rhea" id="RHEA-COMP:12419"/>
        <dbReference type="ChEBI" id="CHEBI:15378"/>
        <dbReference type="ChEBI" id="CHEBI:57856"/>
        <dbReference type="ChEBI" id="CHEBI:59789"/>
        <dbReference type="ChEBI" id="CHEBI:90615"/>
        <dbReference type="ChEBI" id="CHEBI:90616"/>
        <dbReference type="EC" id="2.1.1.72"/>
    </reaction>
</comment>
<evidence type="ECO:0000256" key="7">
    <source>
        <dbReference type="RuleBase" id="RU361257"/>
    </source>
</evidence>
<dbReference type="PANTHER" id="PTHR30481:SF3">
    <property type="entry name" value="DNA ADENINE METHYLASE"/>
    <property type="match status" value="1"/>
</dbReference>
<name>A0A1H3YL78_SELRU</name>
<evidence type="ECO:0000256" key="1">
    <source>
        <dbReference type="ARBA" id="ARBA00006594"/>
    </source>
</evidence>
<dbReference type="GO" id="GO:0009307">
    <property type="term" value="P:DNA restriction-modification system"/>
    <property type="evidence" value="ECO:0007669"/>
    <property type="project" value="InterPro"/>
</dbReference>
<dbReference type="GO" id="GO:0006298">
    <property type="term" value="P:mismatch repair"/>
    <property type="evidence" value="ECO:0007669"/>
    <property type="project" value="TreeGrafter"/>
</dbReference>
<dbReference type="NCBIfam" id="TIGR00571">
    <property type="entry name" value="dam"/>
    <property type="match status" value="1"/>
</dbReference>
<dbReference type="GO" id="GO:0032259">
    <property type="term" value="P:methylation"/>
    <property type="evidence" value="ECO:0007669"/>
    <property type="project" value="UniProtKB-KW"/>
</dbReference>
<organism evidence="9 10">
    <name type="scientific">Selenomonas ruminantium</name>
    <dbReference type="NCBI Taxonomy" id="971"/>
    <lineage>
        <taxon>Bacteria</taxon>
        <taxon>Bacillati</taxon>
        <taxon>Bacillota</taxon>
        <taxon>Negativicutes</taxon>
        <taxon>Selenomonadales</taxon>
        <taxon>Selenomonadaceae</taxon>
        <taxon>Selenomonas</taxon>
    </lineage>
</organism>
<comment type="similarity">
    <text evidence="1 7">Belongs to the N(4)/N(6)-methyltransferase family.</text>
</comment>
<dbReference type="Pfam" id="PF02086">
    <property type="entry name" value="MethyltransfD12"/>
    <property type="match status" value="1"/>
</dbReference>
<gene>
    <name evidence="9" type="ORF">SAMN05660648_02049</name>
</gene>
<dbReference type="RefSeq" id="WP_074672517.1">
    <property type="nucleotide sequence ID" value="NZ_FNQG01000008.1"/>
</dbReference>
<dbReference type="InterPro" id="IPR002052">
    <property type="entry name" value="DNA_methylase_N6_adenine_CS"/>
</dbReference>
<evidence type="ECO:0000256" key="4">
    <source>
        <dbReference type="ARBA" id="ARBA00022679"/>
    </source>
</evidence>
<dbReference type="EMBL" id="FNQG01000008">
    <property type="protein sequence ID" value="SEA12177.1"/>
    <property type="molecule type" value="Genomic_DNA"/>
</dbReference>
<dbReference type="PRINTS" id="PR00505">
    <property type="entry name" value="D12N6MTFRASE"/>
</dbReference>
<accession>A0A1H3YL78</accession>
<evidence type="ECO:0000256" key="3">
    <source>
        <dbReference type="ARBA" id="ARBA00022603"/>
    </source>
</evidence>
<dbReference type="PANTHER" id="PTHR30481">
    <property type="entry name" value="DNA ADENINE METHYLASE"/>
    <property type="match status" value="1"/>
</dbReference>
<keyword evidence="5 7" id="KW-0949">S-adenosyl-L-methionine</keyword>
<evidence type="ECO:0000256" key="5">
    <source>
        <dbReference type="ARBA" id="ARBA00022691"/>
    </source>
</evidence>
<dbReference type="GO" id="GO:0043565">
    <property type="term" value="F:sequence-specific DNA binding"/>
    <property type="evidence" value="ECO:0007669"/>
    <property type="project" value="TreeGrafter"/>
</dbReference>
<evidence type="ECO:0000256" key="2">
    <source>
        <dbReference type="ARBA" id="ARBA00011900"/>
    </source>
</evidence>
<feature type="coiled-coil region" evidence="8">
    <location>
        <begin position="124"/>
        <end position="151"/>
    </location>
</feature>
<dbReference type="PROSITE" id="PS00092">
    <property type="entry name" value="N6_MTASE"/>
    <property type="match status" value="1"/>
</dbReference>
<keyword evidence="8" id="KW-0175">Coiled coil</keyword>
<evidence type="ECO:0000256" key="8">
    <source>
        <dbReference type="SAM" id="Coils"/>
    </source>
</evidence>
<dbReference type="AlphaFoldDB" id="A0A1H3YL78"/>
<dbReference type="InterPro" id="IPR012327">
    <property type="entry name" value="MeTrfase_D12"/>
</dbReference>
<keyword evidence="3 7" id="KW-0489">Methyltransferase</keyword>
<dbReference type="Gene3D" id="3.40.50.150">
    <property type="entry name" value="Vaccinia Virus protein VP39"/>
    <property type="match status" value="1"/>
</dbReference>
<dbReference type="InterPro" id="IPR023095">
    <property type="entry name" value="Ade_MeTrfase_dom_2"/>
</dbReference>
<evidence type="ECO:0000256" key="6">
    <source>
        <dbReference type="ARBA" id="ARBA00047942"/>
    </source>
</evidence>
<keyword evidence="4 7" id="KW-0808">Transferase</keyword>
<dbReference type="OrthoDB" id="9805629at2"/>
<dbReference type="GO" id="GO:0009007">
    <property type="term" value="F:site-specific DNA-methyltransferase (adenine-specific) activity"/>
    <property type="evidence" value="ECO:0007669"/>
    <property type="project" value="UniProtKB-UniRule"/>
</dbReference>
<dbReference type="InterPro" id="IPR029063">
    <property type="entry name" value="SAM-dependent_MTases_sf"/>
</dbReference>
<dbReference type="Gene3D" id="1.10.1020.10">
    <property type="entry name" value="Adenine-specific Methyltransferase, Domain 2"/>
    <property type="match status" value="1"/>
</dbReference>
<dbReference type="SUPFAM" id="SSF53335">
    <property type="entry name" value="S-adenosyl-L-methionine-dependent methyltransferases"/>
    <property type="match status" value="1"/>
</dbReference>
<sequence>MTFISAKEAAVKWGISQRRVSTLCAEKRIHDAEMVGNVWIIPADAEKPQDARSLRYVEKPQAGVKPFLKWAGGKGQLLSEISAYYPFGDGKFTKYAEPFVGGGAVLFDVLNKFDLEAVYISDVNRELIGAYKSIKENVDELIARLQEYQAAYLPEPTEGRKAYYMKMRARFNELKLAGHDADQVERAALLIFLNKTCFNGLYRVNKKGAYNVPMGAYKRPLICDEENLRGIAAKLQNVAIVCGDYSKARDFIDEHTFVYFDPPYRPLTATASFTSYTADCFNDDDQIALAKFVDEMAAKGAKVVVSNSDPKNADEEDMFFDDIYAAHKIRRVSATRMINSKATARGKISELLISNF</sequence>
<dbReference type="EC" id="2.1.1.72" evidence="2 7"/>